<feature type="domain" description="NlpC/P60" evidence="8">
    <location>
        <begin position="282"/>
        <end position="405"/>
    </location>
</feature>
<dbReference type="InterPro" id="IPR038765">
    <property type="entry name" value="Papain-like_cys_pep_sf"/>
</dbReference>
<dbReference type="Gene3D" id="3.90.1720.10">
    <property type="entry name" value="endopeptidase domain like (from Nostoc punctiforme)"/>
    <property type="match status" value="1"/>
</dbReference>
<evidence type="ECO:0000313" key="9">
    <source>
        <dbReference type="EMBL" id="XCJ15912.1"/>
    </source>
</evidence>
<dbReference type="Gene3D" id="6.10.250.3150">
    <property type="match status" value="1"/>
</dbReference>
<dbReference type="RefSeq" id="WP_353947638.1">
    <property type="nucleotide sequence ID" value="NZ_CP159510.1"/>
</dbReference>
<organism evidence="9">
    <name type="scientific">Sporolactobacillus sp. Y61</name>
    <dbReference type="NCBI Taxonomy" id="3160863"/>
    <lineage>
        <taxon>Bacteria</taxon>
        <taxon>Bacillati</taxon>
        <taxon>Bacillota</taxon>
        <taxon>Bacilli</taxon>
        <taxon>Bacillales</taxon>
        <taxon>Sporolactobacillaceae</taxon>
        <taxon>Sporolactobacillus</taxon>
    </lineage>
</organism>
<dbReference type="AlphaFoldDB" id="A0AAU8IC22"/>
<evidence type="ECO:0000256" key="5">
    <source>
        <dbReference type="ARBA" id="ARBA00022807"/>
    </source>
</evidence>
<dbReference type="InterPro" id="IPR000064">
    <property type="entry name" value="NLP_P60_dom"/>
</dbReference>
<evidence type="ECO:0000256" key="1">
    <source>
        <dbReference type="ARBA" id="ARBA00007074"/>
    </source>
</evidence>
<keyword evidence="6" id="KW-0175">Coiled coil</keyword>
<dbReference type="GO" id="GO:0006508">
    <property type="term" value="P:proteolysis"/>
    <property type="evidence" value="ECO:0007669"/>
    <property type="project" value="UniProtKB-KW"/>
</dbReference>
<dbReference type="InterPro" id="IPR057309">
    <property type="entry name" value="PcsB_CC"/>
</dbReference>
<evidence type="ECO:0000256" key="6">
    <source>
        <dbReference type="SAM" id="Coils"/>
    </source>
</evidence>
<dbReference type="Pfam" id="PF24568">
    <property type="entry name" value="CC_PcsB"/>
    <property type="match status" value="1"/>
</dbReference>
<evidence type="ECO:0000256" key="7">
    <source>
        <dbReference type="SAM" id="MobiDB-lite"/>
    </source>
</evidence>
<reference evidence="9" key="1">
    <citation type="submission" date="2024-06" db="EMBL/GenBank/DDBJ databases">
        <authorList>
            <person name="Fan A."/>
            <person name="Zhang F.Y."/>
            <person name="Zhang L."/>
        </authorList>
    </citation>
    <scope>NUCLEOTIDE SEQUENCE</scope>
    <source>
        <strain evidence="9">Y61</strain>
    </source>
</reference>
<evidence type="ECO:0000256" key="3">
    <source>
        <dbReference type="ARBA" id="ARBA00022729"/>
    </source>
</evidence>
<evidence type="ECO:0000256" key="2">
    <source>
        <dbReference type="ARBA" id="ARBA00022670"/>
    </source>
</evidence>
<feature type="compositionally biased region" description="Low complexity" evidence="7">
    <location>
        <begin position="260"/>
        <end position="271"/>
    </location>
</feature>
<keyword evidence="3" id="KW-0732">Signal</keyword>
<feature type="region of interest" description="Disordered" evidence="7">
    <location>
        <begin position="239"/>
        <end position="273"/>
    </location>
</feature>
<dbReference type="SUPFAM" id="SSF54001">
    <property type="entry name" value="Cysteine proteinases"/>
    <property type="match status" value="1"/>
</dbReference>
<dbReference type="GO" id="GO:0008234">
    <property type="term" value="F:cysteine-type peptidase activity"/>
    <property type="evidence" value="ECO:0007669"/>
    <property type="project" value="UniProtKB-KW"/>
</dbReference>
<comment type="similarity">
    <text evidence="1">Belongs to the peptidase C40 family.</text>
</comment>
<sequence length="407" mass="44039">MKVNKKRMTVSLVLTAGLTYTTVAPSITYANPSLSQINKETQQQQALKAQLSDRQQELQSELDKINKKQLKLTTNISDAQAEINKANDKIAALKDEIKIINKRIKERQGLLNDRLVSIYKNGGSINYLDVLFGSKNFGDFIDRTKALYTITQQDQKIINDQKNDQKAVSVKKKTVEKKQTSNVAKLEKLKSDLAEVEKLQDQRKLAVAALSNKQSDVSKKLAQLSGAASDVRHISELSYSPANHSSSHANTAEKNKSERSASGSSGKSNQSTPLTLSASVATGGISGILNYGNQFIGRSTYAFGASSPSTGQFDCSGFVHAAFAANGIGVGRSTSALVNTGRPVSYSQAKPGDLIFFDTYKTNGHVGIYLGGGRFIGSQSSTGVAVASVNNVYWKERFSGVVRRVLN</sequence>
<keyword evidence="5" id="KW-0788">Thiol protease</keyword>
<accession>A0AAU8IC22</accession>
<evidence type="ECO:0000256" key="4">
    <source>
        <dbReference type="ARBA" id="ARBA00022801"/>
    </source>
</evidence>
<dbReference type="InterPro" id="IPR051202">
    <property type="entry name" value="Peptidase_C40"/>
</dbReference>
<keyword evidence="4" id="KW-0378">Hydrolase</keyword>
<dbReference type="EMBL" id="CP159510">
    <property type="protein sequence ID" value="XCJ15912.1"/>
    <property type="molecule type" value="Genomic_DNA"/>
</dbReference>
<dbReference type="PROSITE" id="PS51935">
    <property type="entry name" value="NLPC_P60"/>
    <property type="match status" value="1"/>
</dbReference>
<name>A0AAU8IC22_9BACL</name>
<feature type="compositionally biased region" description="Polar residues" evidence="7">
    <location>
        <begin position="239"/>
        <end position="250"/>
    </location>
</feature>
<protein>
    <submittedName>
        <fullName evidence="9">NlpC/P60 family protein</fullName>
    </submittedName>
</protein>
<dbReference type="PANTHER" id="PTHR47053:SF1">
    <property type="entry name" value="MUREIN DD-ENDOPEPTIDASE MEPH-RELATED"/>
    <property type="match status" value="1"/>
</dbReference>
<keyword evidence="2" id="KW-0645">Protease</keyword>
<proteinExistence type="inferred from homology"/>
<gene>
    <name evidence="9" type="ORF">ABNN70_09295</name>
</gene>
<evidence type="ECO:0000259" key="8">
    <source>
        <dbReference type="PROSITE" id="PS51935"/>
    </source>
</evidence>
<dbReference type="PANTHER" id="PTHR47053">
    <property type="entry name" value="MUREIN DD-ENDOPEPTIDASE MEPH-RELATED"/>
    <property type="match status" value="1"/>
</dbReference>
<dbReference type="Pfam" id="PF00877">
    <property type="entry name" value="NLPC_P60"/>
    <property type="match status" value="1"/>
</dbReference>
<feature type="coiled-coil region" evidence="6">
    <location>
        <begin position="37"/>
        <end position="103"/>
    </location>
</feature>